<proteinExistence type="predicted"/>
<comment type="caution">
    <text evidence="2">The sequence shown here is derived from an EMBL/GenBank/DDBJ whole genome shotgun (WGS) entry which is preliminary data.</text>
</comment>
<organism evidence="2 3">
    <name type="scientific">Oceaniradius stylonematis</name>
    <dbReference type="NCBI Taxonomy" id="2184161"/>
    <lineage>
        <taxon>Bacteria</taxon>
        <taxon>Pseudomonadati</taxon>
        <taxon>Pseudomonadota</taxon>
        <taxon>Alphaproteobacteria</taxon>
        <taxon>Hyphomicrobiales</taxon>
        <taxon>Ahrensiaceae</taxon>
        <taxon>Oceaniradius</taxon>
    </lineage>
</organism>
<dbReference type="SUPFAM" id="SSF53850">
    <property type="entry name" value="Periplasmic binding protein-like II"/>
    <property type="match status" value="1"/>
</dbReference>
<gene>
    <name evidence="2" type="ORF">DEM25_008325</name>
</gene>
<evidence type="ECO:0000313" key="2">
    <source>
        <dbReference type="EMBL" id="RKF07743.1"/>
    </source>
</evidence>
<name>A0A3A8AP97_9HYPH</name>
<evidence type="ECO:0000259" key="1">
    <source>
        <dbReference type="Pfam" id="PF03466"/>
    </source>
</evidence>
<reference evidence="2 3" key="1">
    <citation type="journal article" date="2018" name="Int. J. Syst. Bacteriol.">
        <title>Oceaniradius stylonemae gen. nov., sp. nov., isolated from a red alga, Stylonema cornu-cervi.</title>
        <authorList>
            <person name="Jeong S."/>
        </authorList>
    </citation>
    <scope>NUCLEOTIDE SEQUENCE [LARGE SCALE GENOMIC DNA]</scope>
    <source>
        <strain evidence="2 3">StC1</strain>
    </source>
</reference>
<dbReference type="Pfam" id="PF03466">
    <property type="entry name" value="LysR_substrate"/>
    <property type="match status" value="1"/>
</dbReference>
<sequence>MACGLSGLVETDSLAVLRNFVREDIGATILPAFVVARELADGHVVTVPLDIPELQKGEATILVRTGRRLPEAASRLATHAARAMLAFRRKIQVPNVAPNAT</sequence>
<accession>A0A3A8AP97</accession>
<dbReference type="AlphaFoldDB" id="A0A3A8AP97"/>
<feature type="domain" description="LysR substrate-binding" evidence="1">
    <location>
        <begin position="9"/>
        <end position="83"/>
    </location>
</feature>
<keyword evidence="3" id="KW-1185">Reference proteome</keyword>
<dbReference type="InterPro" id="IPR005119">
    <property type="entry name" value="LysR_subst-bd"/>
</dbReference>
<dbReference type="Proteomes" id="UP000246132">
    <property type="component" value="Unassembled WGS sequence"/>
</dbReference>
<dbReference type="Gene3D" id="3.40.190.290">
    <property type="match status" value="1"/>
</dbReference>
<dbReference type="EMBL" id="QFWV02000004">
    <property type="protein sequence ID" value="RKF07743.1"/>
    <property type="molecule type" value="Genomic_DNA"/>
</dbReference>
<evidence type="ECO:0000313" key="3">
    <source>
        <dbReference type="Proteomes" id="UP000246132"/>
    </source>
</evidence>
<protein>
    <recommendedName>
        <fullName evidence="1">LysR substrate-binding domain-containing protein</fullName>
    </recommendedName>
</protein>